<name>A0A2C7A4M2_9PROT</name>
<evidence type="ECO:0000313" key="3">
    <source>
        <dbReference type="EMBL" id="PHK95018.1"/>
    </source>
</evidence>
<reference evidence="3 4" key="1">
    <citation type="submission" date="2017-10" db="EMBL/GenBank/DDBJ databases">
        <authorList>
            <person name="Banno H."/>
            <person name="Chua N.-H."/>
        </authorList>
    </citation>
    <scope>NUCLEOTIDE SEQUENCE [LARGE SCALE GENOMIC DNA]</scope>
    <source>
        <strain evidence="3 4">YW11</strain>
    </source>
</reference>
<dbReference type="GO" id="GO:0006979">
    <property type="term" value="P:response to oxidative stress"/>
    <property type="evidence" value="ECO:0007669"/>
    <property type="project" value="InterPro"/>
</dbReference>
<evidence type="ECO:0000313" key="4">
    <source>
        <dbReference type="Proteomes" id="UP000223527"/>
    </source>
</evidence>
<dbReference type="SUPFAM" id="SSF56634">
    <property type="entry name" value="Heme-dependent catalase-like"/>
    <property type="match status" value="1"/>
</dbReference>
<dbReference type="PANTHER" id="PTHR36195">
    <property type="entry name" value="DOMAIN PROTEIN, PUTATIVE (AFU_ORTHOLOGUE AFUA_5G01990)-RELATED-RELATED"/>
    <property type="match status" value="1"/>
</dbReference>
<dbReference type="PROSITE" id="PS51402">
    <property type="entry name" value="CATALASE_3"/>
    <property type="match status" value="1"/>
</dbReference>
<proteinExistence type="predicted"/>
<dbReference type="Gene3D" id="2.40.180.10">
    <property type="entry name" value="Catalase core domain"/>
    <property type="match status" value="1"/>
</dbReference>
<dbReference type="InterPro" id="IPR018028">
    <property type="entry name" value="Catalase"/>
</dbReference>
<dbReference type="Proteomes" id="UP000223527">
    <property type="component" value="Unassembled WGS sequence"/>
</dbReference>
<feature type="domain" description="Catalase core" evidence="2">
    <location>
        <begin position="43"/>
        <end position="346"/>
    </location>
</feature>
<dbReference type="GO" id="GO:0020037">
    <property type="term" value="F:heme binding"/>
    <property type="evidence" value="ECO:0007669"/>
    <property type="project" value="InterPro"/>
</dbReference>
<gene>
    <name evidence="3" type="ORF">CR162_09705</name>
</gene>
<protein>
    <recommendedName>
        <fullName evidence="1">catalase</fullName>
        <ecNumber evidence="1">1.11.1.6</ecNumber>
    </recommendedName>
</protein>
<dbReference type="InterPro" id="IPR011614">
    <property type="entry name" value="Catalase_core"/>
</dbReference>
<evidence type="ECO:0000259" key="2">
    <source>
        <dbReference type="Pfam" id="PF00199"/>
    </source>
</evidence>
<sequence>MPVRYDPSLEQVQPDEAETIARIVGSLRKISETTFEDYGHAVRSVHAKSHGLLKGTLRVLDHLPPTLAQGLFARPAEYPVVLRFSTNPGDVLDDSITVPRGLAVKVIGVEGERLPGSEADTTQDFVMANAPVFAAPDAKTFAGSLKLLARTTDTPQALKKVVSAVLRGAETVVETFGGESATLKSMGGHPSTHILGETFWSQAPLRHGEYVAKYSIAPLSPALQALKDARVETSGRPDALREEVRAFFREQGGEWELRAQLLTNRETMPVEDASVAWPEEESPYIPVARILLPPQSGWDAERSREIDDAMAFSPWHGLEAHRPLGNIMRARRPAYEDSARFRGTRNGCPIHEPRHG</sequence>
<dbReference type="GO" id="GO:0004096">
    <property type="term" value="F:catalase activity"/>
    <property type="evidence" value="ECO:0007669"/>
    <property type="project" value="InterPro"/>
</dbReference>
<dbReference type="AlphaFoldDB" id="A0A2C7A4M2"/>
<dbReference type="RefSeq" id="WP_099095351.1">
    <property type="nucleotide sequence ID" value="NZ_PDNU01000015.1"/>
</dbReference>
<dbReference type="EMBL" id="PDNU01000015">
    <property type="protein sequence ID" value="PHK95018.1"/>
    <property type="molecule type" value="Genomic_DNA"/>
</dbReference>
<keyword evidence="4" id="KW-1185">Reference proteome</keyword>
<dbReference type="OrthoDB" id="9765610at2"/>
<organism evidence="3 4">
    <name type="scientific">Teichococcus rhizosphaerae</name>
    <dbReference type="NCBI Taxonomy" id="1335062"/>
    <lineage>
        <taxon>Bacteria</taxon>
        <taxon>Pseudomonadati</taxon>
        <taxon>Pseudomonadota</taxon>
        <taxon>Alphaproteobacteria</taxon>
        <taxon>Acetobacterales</taxon>
        <taxon>Roseomonadaceae</taxon>
        <taxon>Roseomonas</taxon>
    </lineage>
</organism>
<accession>A0A2C7A4M2</accession>
<dbReference type="EC" id="1.11.1.6" evidence="1"/>
<dbReference type="InterPro" id="IPR020835">
    <property type="entry name" value="Catalase_sf"/>
</dbReference>
<dbReference type="PANTHER" id="PTHR36195:SF4">
    <property type="entry name" value="DOMAIN PROTEIN, PUTATIVE (AFU_ORTHOLOGUE AFUA_5G01990)-RELATED"/>
    <property type="match status" value="1"/>
</dbReference>
<dbReference type="CDD" id="cd08152">
    <property type="entry name" value="y4iL_like"/>
    <property type="match status" value="1"/>
</dbReference>
<dbReference type="Pfam" id="PF00199">
    <property type="entry name" value="Catalase"/>
    <property type="match status" value="1"/>
</dbReference>
<comment type="caution">
    <text evidence="3">The sequence shown here is derived from an EMBL/GenBank/DDBJ whole genome shotgun (WGS) entry which is preliminary data.</text>
</comment>
<evidence type="ECO:0000256" key="1">
    <source>
        <dbReference type="ARBA" id="ARBA00012314"/>
    </source>
</evidence>